<sequence length="247" mass="27772">MVSFKLIWPEIDTHFKKRYIFSQRTDLNDEYARVLETYDGLQEHLKKVSGKAVIFINQDPHTTAITFRIDVLDPFDTVRITDEVSINAPIDANGALKMTDFRPMLKSVTNRLDDYLQVRRDPRQQRAQQQFSELYTYPCELPEPQTQQARRNPFEVGRADRLPVGGSTVIQQPSPSFGPSGNLVGRDHALFNARGQAARILDPDAPNPLGLEPPGPHMFGRGLPNGERPLPRGAVPTGARFDPFGPV</sequence>
<evidence type="ECO:0000313" key="2">
    <source>
        <dbReference type="EMBL" id="KAG9394104.1"/>
    </source>
</evidence>
<dbReference type="OrthoDB" id="68090at2759"/>
<proteinExistence type="predicted"/>
<keyword evidence="3" id="KW-1185">Reference proteome</keyword>
<comment type="caution">
    <text evidence="2">The sequence shown here is derived from an EMBL/GenBank/DDBJ whole genome shotgun (WGS) entry which is preliminary data.</text>
</comment>
<feature type="region of interest" description="Disordered" evidence="1">
    <location>
        <begin position="223"/>
        <end position="247"/>
    </location>
</feature>
<dbReference type="Proteomes" id="UP000717585">
    <property type="component" value="Unassembled WGS sequence"/>
</dbReference>
<evidence type="ECO:0008006" key="4">
    <source>
        <dbReference type="Google" id="ProtNLM"/>
    </source>
</evidence>
<evidence type="ECO:0000256" key="1">
    <source>
        <dbReference type="SAM" id="MobiDB-lite"/>
    </source>
</evidence>
<name>A0A8J6DZT8_9EUKA</name>
<dbReference type="AlphaFoldDB" id="A0A8J6DZT8"/>
<evidence type="ECO:0000313" key="3">
    <source>
        <dbReference type="Proteomes" id="UP000717585"/>
    </source>
</evidence>
<reference evidence="2" key="1">
    <citation type="submission" date="2021-05" db="EMBL/GenBank/DDBJ databases">
        <title>A free-living protist that lacks canonical eukaryotic 1 DNA replication and segregation systems.</title>
        <authorList>
            <person name="Salas-Leiva D.E."/>
            <person name="Tromer E.C."/>
            <person name="Curtis B.A."/>
            <person name="Jerlstrom-Hultqvist J."/>
            <person name="Kolisko M."/>
            <person name="Yi Z."/>
            <person name="Salas-Leiva J.S."/>
            <person name="Gallot-Lavallee L."/>
            <person name="Kops G.J.P.L."/>
            <person name="Archibald J.M."/>
            <person name="Simpson A.G.B."/>
            <person name="Roger A.J."/>
        </authorList>
    </citation>
    <scope>NUCLEOTIDE SEQUENCE</scope>
    <source>
        <strain evidence="2">BICM</strain>
    </source>
</reference>
<accession>A0A8J6DZT8</accession>
<dbReference type="EMBL" id="JAHDYR010000017">
    <property type="protein sequence ID" value="KAG9394104.1"/>
    <property type="molecule type" value="Genomic_DNA"/>
</dbReference>
<gene>
    <name evidence="2" type="ORF">J8273_4467</name>
</gene>
<organism evidence="2 3">
    <name type="scientific">Carpediemonas membranifera</name>
    <dbReference type="NCBI Taxonomy" id="201153"/>
    <lineage>
        <taxon>Eukaryota</taxon>
        <taxon>Metamonada</taxon>
        <taxon>Carpediemonas-like organisms</taxon>
        <taxon>Carpediemonas</taxon>
    </lineage>
</organism>
<protein>
    <recommendedName>
        <fullName evidence="4">Proteasome inhibitor PI31 subunit</fullName>
    </recommendedName>
</protein>